<dbReference type="SMART" id="SM00347">
    <property type="entry name" value="HTH_MARR"/>
    <property type="match status" value="1"/>
</dbReference>
<feature type="domain" description="HTH marR-type" evidence="1">
    <location>
        <begin position="7"/>
        <end position="138"/>
    </location>
</feature>
<dbReference type="AlphaFoldDB" id="A0A644ZI87"/>
<dbReference type="PROSITE" id="PS50995">
    <property type="entry name" value="HTH_MARR_2"/>
    <property type="match status" value="1"/>
</dbReference>
<dbReference type="EMBL" id="VSSQ01009045">
    <property type="protein sequence ID" value="MPM40566.1"/>
    <property type="molecule type" value="Genomic_DNA"/>
</dbReference>
<evidence type="ECO:0000313" key="2">
    <source>
        <dbReference type="EMBL" id="MPM40566.1"/>
    </source>
</evidence>
<dbReference type="InterPro" id="IPR000835">
    <property type="entry name" value="HTH_MarR-typ"/>
</dbReference>
<organism evidence="2">
    <name type="scientific">bioreactor metagenome</name>
    <dbReference type="NCBI Taxonomy" id="1076179"/>
    <lineage>
        <taxon>unclassified sequences</taxon>
        <taxon>metagenomes</taxon>
        <taxon>ecological metagenomes</taxon>
    </lineage>
</organism>
<dbReference type="InterPro" id="IPR039422">
    <property type="entry name" value="MarR/SlyA-like"/>
</dbReference>
<dbReference type="GO" id="GO:0003700">
    <property type="term" value="F:DNA-binding transcription factor activity"/>
    <property type="evidence" value="ECO:0007669"/>
    <property type="project" value="InterPro"/>
</dbReference>
<dbReference type="SUPFAM" id="SSF46785">
    <property type="entry name" value="Winged helix' DNA-binding domain"/>
    <property type="match status" value="1"/>
</dbReference>
<sequence length="152" mass="17590">MDDLEKQAYIFGTIFTLSNKLQVLGDQFDANITIKQWLFLVRVSKFDSPPTVSEVAKSIGYSRQNAKRIAATLEGRGYVKLRRDEFDARAWRIELTEQCTDYFRARDEREIQFLRQVFSAFDTGLTVGLYDGLKKLEQNIGAMMTDEEEPED</sequence>
<dbReference type="PANTHER" id="PTHR33164">
    <property type="entry name" value="TRANSCRIPTIONAL REGULATOR, MARR FAMILY"/>
    <property type="match status" value="1"/>
</dbReference>
<dbReference type="PANTHER" id="PTHR33164:SF58">
    <property type="entry name" value="DNA-BINDING TRANSCRIPTIONAL REPRESSOR SCOC"/>
    <property type="match status" value="1"/>
</dbReference>
<dbReference type="Gene3D" id="1.10.10.10">
    <property type="entry name" value="Winged helix-like DNA-binding domain superfamily/Winged helix DNA-binding domain"/>
    <property type="match status" value="1"/>
</dbReference>
<dbReference type="InterPro" id="IPR036390">
    <property type="entry name" value="WH_DNA-bd_sf"/>
</dbReference>
<accession>A0A644ZI87</accession>
<dbReference type="Pfam" id="PF12802">
    <property type="entry name" value="MarR_2"/>
    <property type="match status" value="1"/>
</dbReference>
<evidence type="ECO:0000259" key="1">
    <source>
        <dbReference type="PROSITE" id="PS50995"/>
    </source>
</evidence>
<proteinExistence type="predicted"/>
<comment type="caution">
    <text evidence="2">The sequence shown here is derived from an EMBL/GenBank/DDBJ whole genome shotgun (WGS) entry which is preliminary data.</text>
</comment>
<name>A0A644ZI87_9ZZZZ</name>
<protein>
    <recommendedName>
        <fullName evidence="1">HTH marR-type domain-containing protein</fullName>
    </recommendedName>
</protein>
<gene>
    <name evidence="2" type="ORF">SDC9_87210</name>
</gene>
<dbReference type="InterPro" id="IPR036388">
    <property type="entry name" value="WH-like_DNA-bd_sf"/>
</dbReference>
<dbReference type="GO" id="GO:0006950">
    <property type="term" value="P:response to stress"/>
    <property type="evidence" value="ECO:0007669"/>
    <property type="project" value="TreeGrafter"/>
</dbReference>
<reference evidence="2" key="1">
    <citation type="submission" date="2019-08" db="EMBL/GenBank/DDBJ databases">
        <authorList>
            <person name="Kucharzyk K."/>
            <person name="Murdoch R.W."/>
            <person name="Higgins S."/>
            <person name="Loffler F."/>
        </authorList>
    </citation>
    <scope>NUCLEOTIDE SEQUENCE</scope>
</reference>